<reference evidence="1 2" key="1">
    <citation type="submission" date="2016-10" db="EMBL/GenBank/DDBJ databases">
        <authorList>
            <person name="Varghese N."/>
            <person name="Submissions S."/>
        </authorList>
    </citation>
    <scope>NUCLEOTIDE SEQUENCE [LARGE SCALE GENOMIC DNA]</scope>
    <source>
        <strain evidence="1 2">YR512</strain>
    </source>
</reference>
<dbReference type="RefSeq" id="WP_091003865.1">
    <property type="nucleotide sequence ID" value="NZ_FOSD01000006.1"/>
</dbReference>
<protein>
    <submittedName>
        <fullName evidence="1">Uncharacterized protein</fullName>
    </submittedName>
</protein>
<evidence type="ECO:0000313" key="1">
    <source>
        <dbReference type="EMBL" id="SFK32848.1"/>
    </source>
</evidence>
<dbReference type="Proteomes" id="UP000198841">
    <property type="component" value="Unassembled WGS sequence"/>
</dbReference>
<organism evidence="1 2">
    <name type="scientific">Candidatus Pantoea symbiotica</name>
    <dbReference type="NCBI Taxonomy" id="1884370"/>
    <lineage>
        <taxon>Bacteria</taxon>
        <taxon>Pseudomonadati</taxon>
        <taxon>Pseudomonadota</taxon>
        <taxon>Gammaproteobacteria</taxon>
        <taxon>Enterobacterales</taxon>
        <taxon>Erwiniaceae</taxon>
        <taxon>Pantoea</taxon>
    </lineage>
</organism>
<name>A0A1I3YLV2_9GAMM</name>
<gene>
    <name evidence="1" type="ORF">SAMN05518863_106134</name>
</gene>
<dbReference type="EMBL" id="FOSD01000006">
    <property type="protein sequence ID" value="SFK32848.1"/>
    <property type="molecule type" value="Genomic_DNA"/>
</dbReference>
<keyword evidence="2" id="KW-1185">Reference proteome</keyword>
<sequence>MDALQLSVRVSMGNRKAAKRLGSIARHYRAVNPFSPLKTEPLQVLAASFTTDYGYMRAARFGQAARIGIFDAAGFEAGDILVSTEGTFYVAAMPLLQPILCVKAERLVSIRRTIQSGSDTGLQDYGGTTAANGALIMSGWPANILLSRGGEHSPLKLPGETRSAWHNIMMPAFRGVFVHAGDFITDDAGHRFVISGSELTDMGWRLTALQVTV</sequence>
<evidence type="ECO:0000313" key="2">
    <source>
        <dbReference type="Proteomes" id="UP000198841"/>
    </source>
</evidence>
<accession>A0A1I3YLV2</accession>
<comment type="caution">
    <text evidence="1">The sequence shown here is derived from an EMBL/GenBank/DDBJ whole genome shotgun (WGS) entry which is preliminary data.</text>
</comment>
<proteinExistence type="predicted"/>